<name>A0AA38BVM3_TAXCH</name>
<feature type="non-terminal residue" evidence="2">
    <location>
        <position position="98"/>
    </location>
</feature>
<feature type="region of interest" description="Disordered" evidence="1">
    <location>
        <begin position="61"/>
        <end position="98"/>
    </location>
</feature>
<gene>
    <name evidence="2" type="ORF">KI387_034102</name>
</gene>
<organism evidence="2 3">
    <name type="scientific">Taxus chinensis</name>
    <name type="common">Chinese yew</name>
    <name type="synonym">Taxus wallichiana var. chinensis</name>
    <dbReference type="NCBI Taxonomy" id="29808"/>
    <lineage>
        <taxon>Eukaryota</taxon>
        <taxon>Viridiplantae</taxon>
        <taxon>Streptophyta</taxon>
        <taxon>Embryophyta</taxon>
        <taxon>Tracheophyta</taxon>
        <taxon>Spermatophyta</taxon>
        <taxon>Pinopsida</taxon>
        <taxon>Pinidae</taxon>
        <taxon>Conifers II</taxon>
        <taxon>Cupressales</taxon>
        <taxon>Taxaceae</taxon>
        <taxon>Taxus</taxon>
    </lineage>
</organism>
<feature type="compositionally biased region" description="Basic residues" evidence="1">
    <location>
        <begin position="83"/>
        <end position="98"/>
    </location>
</feature>
<evidence type="ECO:0000313" key="2">
    <source>
        <dbReference type="EMBL" id="KAH9289985.1"/>
    </source>
</evidence>
<dbReference type="AlphaFoldDB" id="A0AA38BVM3"/>
<sequence length="98" mass="11281">MRGFQRGFARTCHSREPVSREETRKPFFCRVVKLKVFARMPFAAKDVRANPSVHILEALRRKSFSSAPPPSREVCATEPKSPPHQRAHQRRRPAMTSP</sequence>
<feature type="compositionally biased region" description="Basic and acidic residues" evidence="1">
    <location>
        <begin position="13"/>
        <end position="22"/>
    </location>
</feature>
<evidence type="ECO:0000256" key="1">
    <source>
        <dbReference type="SAM" id="MobiDB-lite"/>
    </source>
</evidence>
<dbReference type="Proteomes" id="UP000824469">
    <property type="component" value="Unassembled WGS sequence"/>
</dbReference>
<keyword evidence="3" id="KW-1185">Reference proteome</keyword>
<accession>A0AA38BVM3</accession>
<dbReference type="EMBL" id="JAHRHJ020003813">
    <property type="protein sequence ID" value="KAH9289985.1"/>
    <property type="molecule type" value="Genomic_DNA"/>
</dbReference>
<comment type="caution">
    <text evidence="2">The sequence shown here is derived from an EMBL/GenBank/DDBJ whole genome shotgun (WGS) entry which is preliminary data.</text>
</comment>
<evidence type="ECO:0000313" key="3">
    <source>
        <dbReference type="Proteomes" id="UP000824469"/>
    </source>
</evidence>
<proteinExistence type="predicted"/>
<reference evidence="2 3" key="1">
    <citation type="journal article" date="2021" name="Nat. Plants">
        <title>The Taxus genome provides insights into paclitaxel biosynthesis.</title>
        <authorList>
            <person name="Xiong X."/>
            <person name="Gou J."/>
            <person name="Liao Q."/>
            <person name="Li Y."/>
            <person name="Zhou Q."/>
            <person name="Bi G."/>
            <person name="Li C."/>
            <person name="Du R."/>
            <person name="Wang X."/>
            <person name="Sun T."/>
            <person name="Guo L."/>
            <person name="Liang H."/>
            <person name="Lu P."/>
            <person name="Wu Y."/>
            <person name="Zhang Z."/>
            <person name="Ro D.K."/>
            <person name="Shang Y."/>
            <person name="Huang S."/>
            <person name="Yan J."/>
        </authorList>
    </citation>
    <scope>NUCLEOTIDE SEQUENCE [LARGE SCALE GENOMIC DNA]</scope>
    <source>
        <strain evidence="2">Ta-2019</strain>
    </source>
</reference>
<protein>
    <submittedName>
        <fullName evidence="2">Uncharacterized protein</fullName>
    </submittedName>
</protein>
<feature type="region of interest" description="Disordered" evidence="1">
    <location>
        <begin position="1"/>
        <end position="22"/>
    </location>
</feature>